<feature type="region of interest" description="Disordered" evidence="1">
    <location>
        <begin position="1"/>
        <end position="56"/>
    </location>
</feature>
<accession>A0AAE0YP07</accession>
<evidence type="ECO:0000313" key="2">
    <source>
        <dbReference type="EMBL" id="KAK3753114.1"/>
    </source>
</evidence>
<comment type="caution">
    <text evidence="2">The sequence shown here is derived from an EMBL/GenBank/DDBJ whole genome shotgun (WGS) entry which is preliminary data.</text>
</comment>
<reference evidence="2" key="1">
    <citation type="journal article" date="2023" name="G3 (Bethesda)">
        <title>A reference genome for the long-term kleptoplast-retaining sea slug Elysia crispata morphotype clarki.</title>
        <authorList>
            <person name="Eastman K.E."/>
            <person name="Pendleton A.L."/>
            <person name="Shaikh M.A."/>
            <person name="Suttiyut T."/>
            <person name="Ogas R."/>
            <person name="Tomko P."/>
            <person name="Gavelis G."/>
            <person name="Widhalm J.R."/>
            <person name="Wisecaver J.H."/>
        </authorList>
    </citation>
    <scope>NUCLEOTIDE SEQUENCE</scope>
    <source>
        <strain evidence="2">ECLA1</strain>
    </source>
</reference>
<keyword evidence="3" id="KW-1185">Reference proteome</keyword>
<gene>
    <name evidence="2" type="ORF">RRG08_024392</name>
</gene>
<evidence type="ECO:0000256" key="1">
    <source>
        <dbReference type="SAM" id="MobiDB-lite"/>
    </source>
</evidence>
<proteinExistence type="predicted"/>
<evidence type="ECO:0000313" key="3">
    <source>
        <dbReference type="Proteomes" id="UP001283361"/>
    </source>
</evidence>
<dbReference type="AlphaFoldDB" id="A0AAE0YP07"/>
<protein>
    <submittedName>
        <fullName evidence="2">Uncharacterized protein</fullName>
    </submittedName>
</protein>
<feature type="compositionally biased region" description="Basic residues" evidence="1">
    <location>
        <begin position="28"/>
        <end position="39"/>
    </location>
</feature>
<name>A0AAE0YP07_9GAST</name>
<dbReference type="Proteomes" id="UP001283361">
    <property type="component" value="Unassembled WGS sequence"/>
</dbReference>
<organism evidence="2 3">
    <name type="scientific">Elysia crispata</name>
    <name type="common">lettuce slug</name>
    <dbReference type="NCBI Taxonomy" id="231223"/>
    <lineage>
        <taxon>Eukaryota</taxon>
        <taxon>Metazoa</taxon>
        <taxon>Spiralia</taxon>
        <taxon>Lophotrochozoa</taxon>
        <taxon>Mollusca</taxon>
        <taxon>Gastropoda</taxon>
        <taxon>Heterobranchia</taxon>
        <taxon>Euthyneura</taxon>
        <taxon>Panpulmonata</taxon>
        <taxon>Sacoglossa</taxon>
        <taxon>Placobranchoidea</taxon>
        <taxon>Plakobranchidae</taxon>
        <taxon>Elysia</taxon>
    </lineage>
</organism>
<dbReference type="EMBL" id="JAWDGP010005718">
    <property type="protein sequence ID" value="KAK3753114.1"/>
    <property type="molecule type" value="Genomic_DNA"/>
</dbReference>
<sequence>MGFRRTSSENYFAAGNLKGHEATGTRRNSSHKQRSKLKSSKNNCYLRPRPGKGNSMDLDISHGQLDHLVTRVKLEAVIRDNQLASVPVLRSIGSPSAAP</sequence>